<name>A0A136JAX5_9PEZI</name>
<protein>
    <submittedName>
        <fullName evidence="2">Uncharacterized protein</fullName>
    </submittedName>
</protein>
<dbReference type="STRING" id="196109.A0A136JAX5"/>
<organism evidence="2 3">
    <name type="scientific">Microdochium bolleyi</name>
    <dbReference type="NCBI Taxonomy" id="196109"/>
    <lineage>
        <taxon>Eukaryota</taxon>
        <taxon>Fungi</taxon>
        <taxon>Dikarya</taxon>
        <taxon>Ascomycota</taxon>
        <taxon>Pezizomycotina</taxon>
        <taxon>Sordariomycetes</taxon>
        <taxon>Xylariomycetidae</taxon>
        <taxon>Xylariales</taxon>
        <taxon>Microdochiaceae</taxon>
        <taxon>Microdochium</taxon>
    </lineage>
</organism>
<evidence type="ECO:0000313" key="3">
    <source>
        <dbReference type="Proteomes" id="UP000070501"/>
    </source>
</evidence>
<dbReference type="EMBL" id="KQ964247">
    <property type="protein sequence ID" value="KXJ94334.1"/>
    <property type="molecule type" value="Genomic_DNA"/>
</dbReference>
<feature type="region of interest" description="Disordered" evidence="1">
    <location>
        <begin position="1"/>
        <end position="24"/>
    </location>
</feature>
<dbReference type="OrthoDB" id="5355007at2759"/>
<evidence type="ECO:0000313" key="2">
    <source>
        <dbReference type="EMBL" id="KXJ94334.1"/>
    </source>
</evidence>
<dbReference type="InParanoid" id="A0A136JAX5"/>
<dbReference type="Proteomes" id="UP000070501">
    <property type="component" value="Unassembled WGS sequence"/>
</dbReference>
<accession>A0A136JAX5</accession>
<sequence length="181" mass="18108">MSQPPSTPAKVPASAANHTPATLDPDLRSQINTLLISDGHIVKIQERLLHTLNSDSSNWPTAVQAHAMSLLRSGEVTTFPQLIRRVLEDVRHETATAASSSSSSGDAAGADGSTTTNGATNGAGRANGSTNGTADGSGGPGNLAVPASVVEEVLKVTRESLDAVCEIDNSASGGPAGGSGG</sequence>
<keyword evidence="3" id="KW-1185">Reference proteome</keyword>
<evidence type="ECO:0000256" key="1">
    <source>
        <dbReference type="SAM" id="MobiDB-lite"/>
    </source>
</evidence>
<gene>
    <name evidence="2" type="ORF">Micbo1qcDRAFT_202216</name>
</gene>
<dbReference type="AlphaFoldDB" id="A0A136JAX5"/>
<feature type="region of interest" description="Disordered" evidence="1">
    <location>
        <begin position="94"/>
        <end position="144"/>
    </location>
</feature>
<reference evidence="3" key="1">
    <citation type="submission" date="2016-02" db="EMBL/GenBank/DDBJ databases">
        <title>Draft genome sequence of Microdochium bolleyi, a fungal endophyte of beachgrass.</title>
        <authorList>
            <consortium name="DOE Joint Genome Institute"/>
            <person name="David A.S."/>
            <person name="May G."/>
            <person name="Haridas S."/>
            <person name="Lim J."/>
            <person name="Wang M."/>
            <person name="Labutti K."/>
            <person name="Lipzen A."/>
            <person name="Barry K."/>
            <person name="Grigoriev I.V."/>
        </authorList>
    </citation>
    <scope>NUCLEOTIDE SEQUENCE [LARGE SCALE GENOMIC DNA]</scope>
    <source>
        <strain evidence="3">J235TASD1</strain>
    </source>
</reference>
<proteinExistence type="predicted"/>
<feature type="compositionally biased region" description="Low complexity" evidence="1">
    <location>
        <begin position="95"/>
        <end position="134"/>
    </location>
</feature>